<dbReference type="EnsemblPlants" id="AVESA.00010b.r2.5DG0964870.1">
    <property type="protein sequence ID" value="AVESA.00010b.r2.5DG0964870.1.CDS.1"/>
    <property type="gene ID" value="AVESA.00010b.r2.5DG0964870"/>
</dbReference>
<accession>A0ACD5YFP5</accession>
<organism evidence="1 2">
    <name type="scientific">Avena sativa</name>
    <name type="common">Oat</name>
    <dbReference type="NCBI Taxonomy" id="4498"/>
    <lineage>
        <taxon>Eukaryota</taxon>
        <taxon>Viridiplantae</taxon>
        <taxon>Streptophyta</taxon>
        <taxon>Embryophyta</taxon>
        <taxon>Tracheophyta</taxon>
        <taxon>Spermatophyta</taxon>
        <taxon>Magnoliopsida</taxon>
        <taxon>Liliopsida</taxon>
        <taxon>Poales</taxon>
        <taxon>Poaceae</taxon>
        <taxon>BOP clade</taxon>
        <taxon>Pooideae</taxon>
        <taxon>Poodae</taxon>
        <taxon>Poeae</taxon>
        <taxon>Poeae Chloroplast Group 1 (Aveneae type)</taxon>
        <taxon>Aveninae</taxon>
        <taxon>Avena</taxon>
    </lineage>
</organism>
<reference evidence="1" key="1">
    <citation type="submission" date="2021-05" db="EMBL/GenBank/DDBJ databases">
        <authorList>
            <person name="Scholz U."/>
            <person name="Mascher M."/>
            <person name="Fiebig A."/>
        </authorList>
    </citation>
    <scope>NUCLEOTIDE SEQUENCE [LARGE SCALE GENOMIC DNA]</scope>
</reference>
<protein>
    <submittedName>
        <fullName evidence="1">Uncharacterized protein</fullName>
    </submittedName>
</protein>
<proteinExistence type="predicted"/>
<evidence type="ECO:0000313" key="1">
    <source>
        <dbReference type="EnsemblPlants" id="AVESA.00010b.r2.5DG0964870.1.CDS.1"/>
    </source>
</evidence>
<keyword evidence="2" id="KW-1185">Reference proteome</keyword>
<reference evidence="1" key="2">
    <citation type="submission" date="2025-09" db="UniProtKB">
        <authorList>
            <consortium name="EnsemblPlants"/>
        </authorList>
    </citation>
    <scope>IDENTIFICATION</scope>
</reference>
<evidence type="ECO:0000313" key="2">
    <source>
        <dbReference type="Proteomes" id="UP001732700"/>
    </source>
</evidence>
<name>A0ACD5YFP5_AVESA</name>
<dbReference type="Proteomes" id="UP001732700">
    <property type="component" value="Chromosome 5D"/>
</dbReference>
<sequence length="197" mass="22542">MKTLGWNCQGMGKSLGSPKMCHLARMIHTTKAQVTFISEVKSTKVSSSDLTTRFNMCDSLVVPSRRRSEGFWLMWNNEVQDSVHSFNFHVILASVLIRSSNQKLGLVCIYGDPYHRNTTQIWDLVASFVYDNASMPIMCIGDMNELLYDMDKNSLDINRSRMNAFRLMIKHCGLFDLGCSDPAYTWTNKRFSSKPIF</sequence>